<dbReference type="RefSeq" id="WP_344689402.1">
    <property type="nucleotide sequence ID" value="NZ_BAAAVV010000005.1"/>
</dbReference>
<name>A0ABP6P902_9ACTN</name>
<feature type="region of interest" description="Disordered" evidence="1">
    <location>
        <begin position="185"/>
        <end position="226"/>
    </location>
</feature>
<sequence>MFAQVIQGRTSDAEAARATLDRWMEELQPGSIGWLGSTVGVSDDGRFVAVARFASAEAAARNGARPEQSRWWEETQRLFDGEVTFADSEDVVVDLAGDPDRAGFVQVMQGRVTDPARAKEIVAGMSAADLAGFRPEILGSVMINHPPDRWTQVIYFTSEAEAREGERKEAPPEMQAAMEELMALSPEPPDYIDLRQPVTYSPPQAAGAVPGPRAAAEAAEEIEINQ</sequence>
<proteinExistence type="predicted"/>
<evidence type="ECO:0000313" key="3">
    <source>
        <dbReference type="Proteomes" id="UP001499924"/>
    </source>
</evidence>
<comment type="caution">
    <text evidence="2">The sequence shown here is derived from an EMBL/GenBank/DDBJ whole genome shotgun (WGS) entry which is preliminary data.</text>
</comment>
<reference evidence="3" key="1">
    <citation type="journal article" date="2019" name="Int. J. Syst. Evol. Microbiol.">
        <title>The Global Catalogue of Microorganisms (GCM) 10K type strain sequencing project: providing services to taxonomists for standard genome sequencing and annotation.</title>
        <authorList>
            <consortium name="The Broad Institute Genomics Platform"/>
            <consortium name="The Broad Institute Genome Sequencing Center for Infectious Disease"/>
            <person name="Wu L."/>
            <person name="Ma J."/>
        </authorList>
    </citation>
    <scope>NUCLEOTIDE SEQUENCE [LARGE SCALE GENOMIC DNA]</scope>
    <source>
        <strain evidence="3">JCM 15614</strain>
    </source>
</reference>
<gene>
    <name evidence="2" type="ORF">GCM10010531_26630</name>
</gene>
<accession>A0ABP6P902</accession>
<protein>
    <recommendedName>
        <fullName evidence="4">Antibiotic biosynthesis monooxygenase</fullName>
    </recommendedName>
</protein>
<keyword evidence="3" id="KW-1185">Reference proteome</keyword>
<organism evidence="2 3">
    <name type="scientific">Blastococcus jejuensis</name>
    <dbReference type="NCBI Taxonomy" id="351224"/>
    <lineage>
        <taxon>Bacteria</taxon>
        <taxon>Bacillati</taxon>
        <taxon>Actinomycetota</taxon>
        <taxon>Actinomycetes</taxon>
        <taxon>Geodermatophilales</taxon>
        <taxon>Geodermatophilaceae</taxon>
        <taxon>Blastococcus</taxon>
    </lineage>
</organism>
<dbReference type="EMBL" id="BAAAVV010000005">
    <property type="protein sequence ID" value="GAA3171856.1"/>
    <property type="molecule type" value="Genomic_DNA"/>
</dbReference>
<evidence type="ECO:0000256" key="1">
    <source>
        <dbReference type="SAM" id="MobiDB-lite"/>
    </source>
</evidence>
<feature type="compositionally biased region" description="Low complexity" evidence="1">
    <location>
        <begin position="202"/>
        <end position="217"/>
    </location>
</feature>
<dbReference type="Proteomes" id="UP001499924">
    <property type="component" value="Unassembled WGS sequence"/>
</dbReference>
<evidence type="ECO:0000313" key="2">
    <source>
        <dbReference type="EMBL" id="GAA3171856.1"/>
    </source>
</evidence>
<evidence type="ECO:0008006" key="4">
    <source>
        <dbReference type="Google" id="ProtNLM"/>
    </source>
</evidence>